<feature type="compositionally biased region" description="Polar residues" evidence="1">
    <location>
        <begin position="48"/>
        <end position="62"/>
    </location>
</feature>
<feature type="compositionally biased region" description="Basic and acidic residues" evidence="1">
    <location>
        <begin position="92"/>
        <end position="106"/>
    </location>
</feature>
<dbReference type="RefSeq" id="WP_003806230.1">
    <property type="nucleotide sequence ID" value="NZ_CP159279.1"/>
</dbReference>
<evidence type="ECO:0000313" key="2">
    <source>
        <dbReference type="EMBL" id="XCH13467.1"/>
    </source>
</evidence>
<accession>A0AAU8EXC0</accession>
<sequence>MNPIQSSSDHFGQHLKSVGGSEADVSGSDYLVTPEDTVESAASGLRIKQQQQGSAPSKQSTLHAAAQVLISRRDEQDPGNYPGTSQPGEYQLDIHHETGRTTREPIPETDLEAAQIWAQGRIEADAANFGAIYFPAGGGTDPGTGALECNYDRAVGWYR</sequence>
<name>A0AAU8EXC0_9MICC</name>
<gene>
    <name evidence="2" type="ORF">ABRP34_10975</name>
</gene>
<organism evidence="2">
    <name type="scientific">Arthrobacter sp. K5</name>
    <dbReference type="NCBI Taxonomy" id="2839623"/>
    <lineage>
        <taxon>Bacteria</taxon>
        <taxon>Bacillati</taxon>
        <taxon>Actinomycetota</taxon>
        <taxon>Actinomycetes</taxon>
        <taxon>Micrococcales</taxon>
        <taxon>Micrococcaceae</taxon>
        <taxon>Arthrobacter</taxon>
    </lineage>
</organism>
<proteinExistence type="predicted"/>
<feature type="region of interest" description="Disordered" evidence="1">
    <location>
        <begin position="1"/>
        <end position="108"/>
    </location>
</feature>
<feature type="compositionally biased region" description="Polar residues" evidence="1">
    <location>
        <begin position="1"/>
        <end position="10"/>
    </location>
</feature>
<dbReference type="AlphaFoldDB" id="A0AAU8EXC0"/>
<protein>
    <submittedName>
        <fullName evidence="2">Uncharacterized protein</fullName>
    </submittedName>
</protein>
<evidence type="ECO:0000256" key="1">
    <source>
        <dbReference type="SAM" id="MobiDB-lite"/>
    </source>
</evidence>
<dbReference type="EMBL" id="CP159279">
    <property type="protein sequence ID" value="XCH13467.1"/>
    <property type="molecule type" value="Genomic_DNA"/>
</dbReference>
<reference evidence="2" key="1">
    <citation type="submission" date="2024-06" db="EMBL/GenBank/DDBJ databases">
        <title>Biodegradation of dimethachlon by Arthrobacter sp. K5: mechanistic insights and ecological implications.</title>
        <authorList>
            <person name="Hu S."/>
            <person name="Lu P."/>
        </authorList>
    </citation>
    <scope>NUCLEOTIDE SEQUENCE</scope>
    <source>
        <strain evidence="2">K5</strain>
    </source>
</reference>